<dbReference type="PANTHER" id="PTHR30471:SF3">
    <property type="entry name" value="UPF0758 PROTEIN YEES-RELATED"/>
    <property type="match status" value="1"/>
</dbReference>
<protein>
    <submittedName>
        <fullName evidence="5">UPF0758 protein</fullName>
    </submittedName>
</protein>
<keyword evidence="1" id="KW-0645">Protease</keyword>
<gene>
    <name evidence="5" type="ORF">GKA01_24140</name>
</gene>
<feature type="domain" description="RadC-like JAB" evidence="3">
    <location>
        <begin position="120"/>
        <end position="233"/>
    </location>
</feature>
<dbReference type="OrthoDB" id="9804482at2"/>
<proteinExistence type="predicted"/>
<dbReference type="RefSeq" id="WP_146863428.1">
    <property type="nucleotide sequence ID" value="NZ_BARK01000029.1"/>
</dbReference>
<dbReference type="Pfam" id="PF20582">
    <property type="entry name" value="UPF0758_N"/>
    <property type="match status" value="1"/>
</dbReference>
<dbReference type="InterPro" id="IPR046778">
    <property type="entry name" value="UPF0758_N"/>
</dbReference>
<dbReference type="PANTHER" id="PTHR30471">
    <property type="entry name" value="DNA REPAIR PROTEIN RADC"/>
    <property type="match status" value="1"/>
</dbReference>
<keyword evidence="1" id="KW-0482">Metalloprotease</keyword>
<dbReference type="GO" id="GO:0008237">
    <property type="term" value="F:metallopeptidase activity"/>
    <property type="evidence" value="ECO:0007669"/>
    <property type="project" value="UniProtKB-KW"/>
</dbReference>
<dbReference type="InterPro" id="IPR001405">
    <property type="entry name" value="UPF0758"/>
</dbReference>
<evidence type="ECO:0000313" key="5">
    <source>
        <dbReference type="EMBL" id="GEK97217.1"/>
    </source>
</evidence>
<evidence type="ECO:0000256" key="1">
    <source>
        <dbReference type="ARBA" id="ARBA00023049"/>
    </source>
</evidence>
<evidence type="ECO:0000256" key="2">
    <source>
        <dbReference type="SAM" id="MobiDB-lite"/>
    </source>
</evidence>
<feature type="domain" description="UPF0758" evidence="4">
    <location>
        <begin position="26"/>
        <end position="89"/>
    </location>
</feature>
<comment type="caution">
    <text evidence="5">The sequence shown here is derived from an EMBL/GenBank/DDBJ whole genome shotgun (WGS) entry which is preliminary data.</text>
</comment>
<reference evidence="5 6" key="1">
    <citation type="submission" date="2019-07" db="EMBL/GenBank/DDBJ databases">
        <title>Whole genome shotgun sequence of Gluconobacter kanchanaburiensis NBRC 103587.</title>
        <authorList>
            <person name="Hosoyama A."/>
            <person name="Uohara A."/>
            <person name="Ohji S."/>
            <person name="Ichikawa N."/>
        </authorList>
    </citation>
    <scope>NUCLEOTIDE SEQUENCE [LARGE SCALE GENOMIC DNA]</scope>
    <source>
        <strain evidence="5 6">NBRC 103587</strain>
    </source>
</reference>
<keyword evidence="1" id="KW-0378">Hydrolase</keyword>
<dbReference type="EMBL" id="BJVA01000019">
    <property type="protein sequence ID" value="GEK97217.1"/>
    <property type="molecule type" value="Genomic_DNA"/>
</dbReference>
<organism evidence="5 6">
    <name type="scientific">Gluconobacter kanchanaburiensis NBRC 103587</name>
    <dbReference type="NCBI Taxonomy" id="1307948"/>
    <lineage>
        <taxon>Bacteria</taxon>
        <taxon>Pseudomonadati</taxon>
        <taxon>Pseudomonadota</taxon>
        <taxon>Alphaproteobacteria</taxon>
        <taxon>Acetobacterales</taxon>
        <taxon>Acetobacteraceae</taxon>
        <taxon>Gluconobacter</taxon>
    </lineage>
</organism>
<evidence type="ECO:0000259" key="3">
    <source>
        <dbReference type="Pfam" id="PF04002"/>
    </source>
</evidence>
<dbReference type="Pfam" id="PF04002">
    <property type="entry name" value="RadC"/>
    <property type="match status" value="1"/>
</dbReference>
<accession>A0A511BHD4</accession>
<name>A0A511BHD4_9PROT</name>
<keyword evidence="6" id="KW-1185">Reference proteome</keyword>
<dbReference type="AlphaFoldDB" id="A0A511BHD4"/>
<dbReference type="Proteomes" id="UP000321079">
    <property type="component" value="Unassembled WGS sequence"/>
</dbReference>
<evidence type="ECO:0000259" key="4">
    <source>
        <dbReference type="Pfam" id="PF20582"/>
    </source>
</evidence>
<feature type="region of interest" description="Disordered" evidence="2">
    <location>
        <begin position="1"/>
        <end position="25"/>
    </location>
</feature>
<dbReference type="Gene3D" id="3.40.140.10">
    <property type="entry name" value="Cytidine Deaminase, domain 2"/>
    <property type="match status" value="1"/>
</dbReference>
<sequence length="234" mass="25516">MANTYPRIDLTRGPSGNGTGPQGHRARMRARVLNNGAQTLADYEILEMLLFAGIARRDTKPLAKGLIGHFGSLTDVFRAPTQALRAAGLKDDAIRVLRLPGVAAERLAASEQRERPTLGNWDQLVTYLDQALGGAVTGQFRLLYLDNRNRLLADEVAPDTDVLTERHRAIAIRALALHATALIGFHVRPASHKSELSPAARQLDFAMRPLSITLHDVLVTGEGRPASLRQEGLL</sequence>
<dbReference type="InterPro" id="IPR025657">
    <property type="entry name" value="RadC_JAB"/>
</dbReference>
<evidence type="ECO:0000313" key="6">
    <source>
        <dbReference type="Proteomes" id="UP000321079"/>
    </source>
</evidence>